<dbReference type="GO" id="GO:0005737">
    <property type="term" value="C:cytoplasm"/>
    <property type="evidence" value="ECO:0007669"/>
    <property type="project" value="TreeGrafter"/>
</dbReference>
<evidence type="ECO:0000313" key="6">
    <source>
        <dbReference type="EMBL" id="KLT41145.1"/>
    </source>
</evidence>
<organism evidence="6 7">
    <name type="scientific">Cutaneotrichosporon oleaginosum</name>
    <dbReference type="NCBI Taxonomy" id="879819"/>
    <lineage>
        <taxon>Eukaryota</taxon>
        <taxon>Fungi</taxon>
        <taxon>Dikarya</taxon>
        <taxon>Basidiomycota</taxon>
        <taxon>Agaricomycotina</taxon>
        <taxon>Tremellomycetes</taxon>
        <taxon>Trichosporonales</taxon>
        <taxon>Trichosporonaceae</taxon>
        <taxon>Cutaneotrichosporon</taxon>
    </lineage>
</organism>
<keyword evidence="1" id="KW-0963">Cytoplasm</keyword>
<dbReference type="InterPro" id="IPR029063">
    <property type="entry name" value="SAM-dependent_MTases_sf"/>
</dbReference>
<reference evidence="6 7" key="1">
    <citation type="submission" date="2015-03" db="EMBL/GenBank/DDBJ databases">
        <title>Genomics and transcriptomics of the oil-accumulating basidiomycete yeast T. oleaginosus allow insights into substrate utilization and the diverse evolutionary trajectories of mating systems in fungi.</title>
        <authorList>
            <consortium name="DOE Joint Genome Institute"/>
            <person name="Kourist R."/>
            <person name="Kracht O."/>
            <person name="Bracharz F."/>
            <person name="Lipzen A."/>
            <person name="Nolan M."/>
            <person name="Ohm R."/>
            <person name="Grigoriev I."/>
            <person name="Sun S."/>
            <person name="Heitman J."/>
            <person name="Bruck T."/>
            <person name="Nowrousian M."/>
        </authorList>
    </citation>
    <scope>NUCLEOTIDE SEQUENCE [LARGE SCALE GENOMIC DNA]</scope>
    <source>
        <strain evidence="6 7">IBC0246</strain>
    </source>
</reference>
<dbReference type="GeneID" id="28982044"/>
<dbReference type="EMBL" id="KQ087222">
    <property type="protein sequence ID" value="KLT41145.1"/>
    <property type="molecule type" value="Genomic_DNA"/>
</dbReference>
<dbReference type="InterPro" id="IPR019410">
    <property type="entry name" value="Methyltransf_16"/>
</dbReference>
<evidence type="ECO:0000256" key="3">
    <source>
        <dbReference type="ARBA" id="ARBA00022679"/>
    </source>
</evidence>
<keyword evidence="7" id="KW-1185">Reference proteome</keyword>
<dbReference type="GO" id="GO:0008757">
    <property type="term" value="F:S-adenosylmethionine-dependent methyltransferase activity"/>
    <property type="evidence" value="ECO:0007669"/>
    <property type="project" value="UniProtKB-ARBA"/>
</dbReference>
<feature type="compositionally biased region" description="Acidic residues" evidence="5">
    <location>
        <begin position="1"/>
        <end position="10"/>
    </location>
</feature>
<name>A0A0J0XJ65_9TREE</name>
<dbReference type="Pfam" id="PF10294">
    <property type="entry name" value="Methyltransf_16"/>
    <property type="match status" value="1"/>
</dbReference>
<feature type="region of interest" description="Disordered" evidence="5">
    <location>
        <begin position="1"/>
        <end position="20"/>
    </location>
</feature>
<dbReference type="Gene3D" id="3.40.50.150">
    <property type="entry name" value="Vaccinia Virus protein VP39"/>
    <property type="match status" value="1"/>
</dbReference>
<evidence type="ECO:0000256" key="2">
    <source>
        <dbReference type="ARBA" id="ARBA00022603"/>
    </source>
</evidence>
<proteinExistence type="predicted"/>
<evidence type="ECO:0000256" key="1">
    <source>
        <dbReference type="ARBA" id="ARBA00022490"/>
    </source>
</evidence>
<sequence length="263" mass="28297">MSASDDDEFGLGELMPRSPSPEPIPFSFAGYTLPSSFSLPSGETEVSIRLVGSHPLWGHHLWNTARETTNYILAHPELTRGKRVLELGAGGALPSLACALGGAALVAATDYADASLMDNIAFNVSANLGSGDVGRRVQAIGHTWGADVTPLLQAGEGGPYDLVILSDLAFNHSQHDALMRTLDATLSADGTALVFLTHHRPRLADADMAFFPNLAKRGYAYERVVEEYTGPMFQDDPGDERVRGTVHGFRCWRDASAKVEEDD</sequence>
<dbReference type="STRING" id="879819.A0A0J0XJ65"/>
<gene>
    <name evidence="6" type="ORF">CC85DRAFT_276450</name>
</gene>
<dbReference type="AlphaFoldDB" id="A0A0J0XJ65"/>
<protein>
    <recommendedName>
        <fullName evidence="8">Elongation factor methyltransferase 7</fullName>
    </recommendedName>
</protein>
<dbReference type="PROSITE" id="PS51560">
    <property type="entry name" value="SAM_MT_NNT1"/>
    <property type="match status" value="1"/>
</dbReference>
<dbReference type="RefSeq" id="XP_018277636.1">
    <property type="nucleotide sequence ID" value="XM_018421441.1"/>
</dbReference>
<evidence type="ECO:0008006" key="8">
    <source>
        <dbReference type="Google" id="ProtNLM"/>
    </source>
</evidence>
<dbReference type="GO" id="GO:0032259">
    <property type="term" value="P:methylation"/>
    <property type="evidence" value="ECO:0007669"/>
    <property type="project" value="UniProtKB-KW"/>
</dbReference>
<dbReference type="PANTHER" id="PTHR14614:SF10">
    <property type="entry name" value="PROTEIN N-TERMINAL AND LYSINE N-METHYLTRANSFERASE EFM7"/>
    <property type="match status" value="1"/>
</dbReference>
<accession>A0A0J0XJ65</accession>
<dbReference type="Proteomes" id="UP000053611">
    <property type="component" value="Unassembled WGS sequence"/>
</dbReference>
<evidence type="ECO:0000256" key="4">
    <source>
        <dbReference type="ARBA" id="ARBA00022691"/>
    </source>
</evidence>
<evidence type="ECO:0000313" key="7">
    <source>
        <dbReference type="Proteomes" id="UP000053611"/>
    </source>
</evidence>
<dbReference type="SUPFAM" id="SSF53335">
    <property type="entry name" value="S-adenosyl-L-methionine-dependent methyltransferases"/>
    <property type="match status" value="1"/>
</dbReference>
<dbReference type="PANTHER" id="PTHR14614">
    <property type="entry name" value="HEPATOCELLULAR CARCINOMA-ASSOCIATED ANTIGEN"/>
    <property type="match status" value="1"/>
</dbReference>
<evidence type="ECO:0000256" key="5">
    <source>
        <dbReference type="SAM" id="MobiDB-lite"/>
    </source>
</evidence>
<keyword evidence="2" id="KW-0489">Methyltransferase</keyword>
<dbReference type="OrthoDB" id="46564at2759"/>
<keyword evidence="3" id="KW-0808">Transferase</keyword>
<keyword evidence="4" id="KW-0949">S-adenosyl-L-methionine</keyword>
<dbReference type="InterPro" id="IPR025784">
    <property type="entry name" value="EFM7"/>
</dbReference>